<evidence type="ECO:0000313" key="4">
    <source>
        <dbReference type="Proteomes" id="UP000469185"/>
    </source>
</evidence>
<dbReference type="PANTHER" id="PTHR46233:SF4">
    <property type="entry name" value="METALLO-BETA-LACTAMASE DOMAIN-CONTAINING PROTEIN"/>
    <property type="match status" value="1"/>
</dbReference>
<dbReference type="AlphaFoldDB" id="A0A6N9YS33"/>
<feature type="region of interest" description="Disordered" evidence="1">
    <location>
        <begin position="178"/>
        <end position="207"/>
    </location>
</feature>
<name>A0A6N9YS33_9ACTN</name>
<evidence type="ECO:0000313" key="3">
    <source>
        <dbReference type="EMBL" id="NED97648.1"/>
    </source>
</evidence>
<dbReference type="InterPro" id="IPR036866">
    <property type="entry name" value="RibonucZ/Hydroxyglut_hydro"/>
</dbReference>
<sequence>MTVRIGHTTTSGTFSLDGKTILVDNNAWIVGDEHECVVIDAPHDGSAILDVVSGRQVLAILLTHGHDDHLGAVGSLWDATGAQIFLHPADRMLWDRVYPGVAPDAHLVDGKTLTVGGEDLHVLHTPGHTPGSVCFYLPSANAVFTGDTLIRGGAGSTGGSFSDSGALARSIQDRLLTLPPDTTVYPGHGDTTTITAESAPGRAATSA</sequence>
<accession>A0A6N9YS33</accession>
<evidence type="ECO:0000256" key="1">
    <source>
        <dbReference type="SAM" id="MobiDB-lite"/>
    </source>
</evidence>
<dbReference type="PANTHER" id="PTHR46233">
    <property type="entry name" value="HYDROXYACYLGLUTATHIONE HYDROLASE GLOC"/>
    <property type="match status" value="1"/>
</dbReference>
<dbReference type="CDD" id="cd06262">
    <property type="entry name" value="metallo-hydrolase-like_MBL-fold"/>
    <property type="match status" value="1"/>
</dbReference>
<dbReference type="InterPro" id="IPR001279">
    <property type="entry name" value="Metallo-B-lactamas"/>
</dbReference>
<proteinExistence type="predicted"/>
<dbReference type="InterPro" id="IPR051453">
    <property type="entry name" value="MBL_Glyoxalase_II"/>
</dbReference>
<comment type="caution">
    <text evidence="3">The sequence shown here is derived from an EMBL/GenBank/DDBJ whole genome shotgun (WGS) entry which is preliminary data.</text>
</comment>
<dbReference type="Proteomes" id="UP000469185">
    <property type="component" value="Unassembled WGS sequence"/>
</dbReference>
<reference evidence="3 4" key="1">
    <citation type="submission" date="2020-02" db="EMBL/GenBank/DDBJ databases">
        <authorList>
            <person name="Li X.-J."/>
            <person name="Feng X.-M."/>
        </authorList>
    </citation>
    <scope>NUCLEOTIDE SEQUENCE [LARGE SCALE GENOMIC DNA]</scope>
    <source>
        <strain evidence="3 4">CGMCC 4.7225</strain>
    </source>
</reference>
<evidence type="ECO:0000259" key="2">
    <source>
        <dbReference type="SMART" id="SM00849"/>
    </source>
</evidence>
<keyword evidence="4" id="KW-1185">Reference proteome</keyword>
<feature type="domain" description="Metallo-beta-lactamase" evidence="2">
    <location>
        <begin position="24"/>
        <end position="188"/>
    </location>
</feature>
<dbReference type="Gene3D" id="3.60.15.10">
    <property type="entry name" value="Ribonuclease Z/Hydroxyacylglutathione hydrolase-like"/>
    <property type="match status" value="1"/>
</dbReference>
<dbReference type="RefSeq" id="WP_163820443.1">
    <property type="nucleotide sequence ID" value="NZ_JAAGOB010000013.1"/>
</dbReference>
<keyword evidence="3" id="KW-0378">Hydrolase</keyword>
<dbReference type="GO" id="GO:0016787">
    <property type="term" value="F:hydrolase activity"/>
    <property type="evidence" value="ECO:0007669"/>
    <property type="project" value="UniProtKB-KW"/>
</dbReference>
<dbReference type="SMART" id="SM00849">
    <property type="entry name" value="Lactamase_B"/>
    <property type="match status" value="1"/>
</dbReference>
<gene>
    <name evidence="3" type="ORF">G1H11_20320</name>
</gene>
<protein>
    <submittedName>
        <fullName evidence="3">MBL fold metallo-hydrolase</fullName>
    </submittedName>
</protein>
<organism evidence="3 4">
    <name type="scientific">Phytoactinopolyspora alkaliphila</name>
    <dbReference type="NCBI Taxonomy" id="1783498"/>
    <lineage>
        <taxon>Bacteria</taxon>
        <taxon>Bacillati</taxon>
        <taxon>Actinomycetota</taxon>
        <taxon>Actinomycetes</taxon>
        <taxon>Jiangellales</taxon>
        <taxon>Jiangellaceae</taxon>
        <taxon>Phytoactinopolyspora</taxon>
    </lineage>
</organism>
<dbReference type="EMBL" id="JAAGOB010000013">
    <property type="protein sequence ID" value="NED97648.1"/>
    <property type="molecule type" value="Genomic_DNA"/>
</dbReference>
<dbReference type="SUPFAM" id="SSF56281">
    <property type="entry name" value="Metallo-hydrolase/oxidoreductase"/>
    <property type="match status" value="1"/>
</dbReference>
<dbReference type="Pfam" id="PF00753">
    <property type="entry name" value="Lactamase_B"/>
    <property type="match status" value="1"/>
</dbReference>